<evidence type="ECO:0000313" key="1">
    <source>
        <dbReference type="EMBL" id="NEG55483.1"/>
    </source>
</evidence>
<keyword evidence="2" id="KW-1185">Reference proteome</keyword>
<accession>A0A6L9SUF8</accession>
<evidence type="ECO:0008006" key="3">
    <source>
        <dbReference type="Google" id="ProtNLM"/>
    </source>
</evidence>
<name>A0A6L9SUF8_9BIFI</name>
<dbReference type="Proteomes" id="UP000483293">
    <property type="component" value="Unassembled WGS sequence"/>
</dbReference>
<reference evidence="1 2" key="1">
    <citation type="submission" date="2019-10" db="EMBL/GenBank/DDBJ databases">
        <title>Bifidobacterium from non-human primates.</title>
        <authorList>
            <person name="Modesto M."/>
        </authorList>
    </citation>
    <scope>NUCLEOTIDE SEQUENCE [LARGE SCALE GENOMIC DNA]</scope>
    <source>
        <strain evidence="1 2">SMA15</strain>
    </source>
</reference>
<comment type="caution">
    <text evidence="1">The sequence shown here is derived from an EMBL/GenBank/DDBJ whole genome shotgun (WGS) entry which is preliminary data.</text>
</comment>
<dbReference type="Pfam" id="PF16945">
    <property type="entry name" value="Phage_r1t_holin"/>
    <property type="match status" value="1"/>
</dbReference>
<sequence>MAVNDGHLDKDDILSGSEAEGLTLWGKAAIIRAIKTAAQSAVAAIGTTAATIGNVDWRIIGGTAALAAVLSLLTSVAGVPEAENGENVAVIAKGKHAA</sequence>
<dbReference type="InterPro" id="IPR020109">
    <property type="entry name" value="Holin_r1t"/>
</dbReference>
<dbReference type="AlphaFoldDB" id="A0A6L9SUF8"/>
<evidence type="ECO:0000313" key="2">
    <source>
        <dbReference type="Proteomes" id="UP000483293"/>
    </source>
</evidence>
<proteinExistence type="predicted"/>
<organism evidence="1 2">
    <name type="scientific">Bifidobacterium platyrrhinorum</name>
    <dbReference type="NCBI Taxonomy" id="2661628"/>
    <lineage>
        <taxon>Bacteria</taxon>
        <taxon>Bacillati</taxon>
        <taxon>Actinomycetota</taxon>
        <taxon>Actinomycetes</taxon>
        <taxon>Bifidobacteriales</taxon>
        <taxon>Bifidobacteriaceae</taxon>
        <taxon>Bifidobacterium</taxon>
    </lineage>
</organism>
<protein>
    <recommendedName>
        <fullName evidence="3">Holin</fullName>
    </recommendedName>
</protein>
<gene>
    <name evidence="1" type="ORF">GFD21_06860</name>
</gene>
<dbReference type="EMBL" id="WHZV01000005">
    <property type="protein sequence ID" value="NEG55483.1"/>
    <property type="molecule type" value="Genomic_DNA"/>
</dbReference>
<dbReference type="RefSeq" id="WP_163197236.1">
    <property type="nucleotide sequence ID" value="NZ_WHZV01000005.1"/>
</dbReference>